<dbReference type="InterPro" id="IPR045931">
    <property type="entry name" value="DUF6350"/>
</dbReference>
<feature type="transmembrane region" description="Helical" evidence="2">
    <location>
        <begin position="261"/>
        <end position="281"/>
    </location>
</feature>
<keyword evidence="2" id="KW-0472">Membrane</keyword>
<reference evidence="4 5" key="1">
    <citation type="submission" date="2020-04" db="EMBL/GenBank/DDBJ databases">
        <title>MicrobeNet Type strains.</title>
        <authorList>
            <person name="Nicholson A.C."/>
        </authorList>
    </citation>
    <scope>NUCLEOTIDE SEQUENCE [LARGE SCALE GENOMIC DNA]</scope>
    <source>
        <strain evidence="4 5">ATCC 700355</strain>
    </source>
</reference>
<dbReference type="EMBL" id="JAAXPF010000001">
    <property type="protein sequence ID" value="NKY67820.1"/>
    <property type="molecule type" value="Genomic_DNA"/>
</dbReference>
<reference evidence="3 6" key="2">
    <citation type="submission" date="2024-06" db="EMBL/GenBank/DDBJ databases">
        <title>Sequencing the genomes of 1000 actinobacteria strains.</title>
        <authorList>
            <person name="Klenk H.-P."/>
        </authorList>
    </citation>
    <scope>NUCLEOTIDE SEQUENCE [LARGE SCALE GENOMIC DNA]</scope>
    <source>
        <strain evidence="3 6">DSM 44265</strain>
    </source>
</reference>
<dbReference type="EMBL" id="JBEPNZ010000001">
    <property type="protein sequence ID" value="MET3943250.1"/>
    <property type="molecule type" value="Genomic_DNA"/>
</dbReference>
<dbReference type="Proteomes" id="UP000554284">
    <property type="component" value="Unassembled WGS sequence"/>
</dbReference>
<organism evidence="4 5">
    <name type="scientific">Corynebacterium mucifaciens</name>
    <dbReference type="NCBI Taxonomy" id="57171"/>
    <lineage>
        <taxon>Bacteria</taxon>
        <taxon>Bacillati</taxon>
        <taxon>Actinomycetota</taxon>
        <taxon>Actinomycetes</taxon>
        <taxon>Mycobacteriales</taxon>
        <taxon>Corynebacteriaceae</taxon>
        <taxon>Corynebacterium</taxon>
    </lineage>
</organism>
<evidence type="ECO:0000313" key="5">
    <source>
        <dbReference type="Proteomes" id="UP000554284"/>
    </source>
</evidence>
<proteinExistence type="predicted"/>
<keyword evidence="6" id="KW-1185">Reference proteome</keyword>
<evidence type="ECO:0000313" key="4">
    <source>
        <dbReference type="EMBL" id="NKY67820.1"/>
    </source>
</evidence>
<feature type="transmembrane region" description="Helical" evidence="2">
    <location>
        <begin position="293"/>
        <end position="312"/>
    </location>
</feature>
<feature type="compositionally biased region" description="Low complexity" evidence="1">
    <location>
        <begin position="33"/>
        <end position="42"/>
    </location>
</feature>
<feature type="transmembrane region" description="Helical" evidence="2">
    <location>
        <begin position="103"/>
        <end position="123"/>
    </location>
</feature>
<accession>A0A7X6LQ55</accession>
<dbReference type="Pfam" id="PF19877">
    <property type="entry name" value="DUF6350"/>
    <property type="match status" value="1"/>
</dbReference>
<evidence type="ECO:0000313" key="6">
    <source>
        <dbReference type="Proteomes" id="UP001549139"/>
    </source>
</evidence>
<feature type="transmembrane region" description="Helical" evidence="2">
    <location>
        <begin position="135"/>
        <end position="161"/>
    </location>
</feature>
<feature type="transmembrane region" description="Helical" evidence="2">
    <location>
        <begin position="318"/>
        <end position="337"/>
    </location>
</feature>
<dbReference type="RefSeq" id="WP_168683382.1">
    <property type="nucleotide sequence ID" value="NZ_JAAXPF010000001.1"/>
</dbReference>
<evidence type="ECO:0000256" key="2">
    <source>
        <dbReference type="SAM" id="Phobius"/>
    </source>
</evidence>
<feature type="transmembrane region" description="Helical" evidence="2">
    <location>
        <begin position="55"/>
        <end position="83"/>
    </location>
</feature>
<gene>
    <name evidence="4" type="ORF">HF989_00250</name>
    <name evidence="3" type="ORF">JOF50_000049</name>
</gene>
<name>A0A7X6LQ55_9CORY</name>
<protein>
    <submittedName>
        <fullName evidence="4">Uncharacterized protein</fullName>
    </submittedName>
</protein>
<feature type="transmembrane region" description="Helical" evidence="2">
    <location>
        <begin position="349"/>
        <end position="372"/>
    </location>
</feature>
<feature type="transmembrane region" description="Helical" evidence="2">
    <location>
        <begin position="378"/>
        <end position="401"/>
    </location>
</feature>
<evidence type="ECO:0000313" key="3">
    <source>
        <dbReference type="EMBL" id="MET3943250.1"/>
    </source>
</evidence>
<feature type="transmembrane region" description="Helical" evidence="2">
    <location>
        <begin position="225"/>
        <end position="241"/>
    </location>
</feature>
<dbReference type="Proteomes" id="UP001549139">
    <property type="component" value="Unassembled WGS sequence"/>
</dbReference>
<comment type="caution">
    <text evidence="4">The sequence shown here is derived from an EMBL/GenBank/DDBJ whole genome shotgun (WGS) entry which is preliminary data.</text>
</comment>
<feature type="region of interest" description="Disordered" evidence="1">
    <location>
        <begin position="1"/>
        <end position="42"/>
    </location>
</feature>
<feature type="transmembrane region" description="Helical" evidence="2">
    <location>
        <begin position="173"/>
        <end position="193"/>
    </location>
</feature>
<evidence type="ECO:0000256" key="1">
    <source>
        <dbReference type="SAM" id="MobiDB-lite"/>
    </source>
</evidence>
<sequence length="411" mass="42652">MSTTPSQRPRQPEARRQSRRGGSTRKITGIKRTAQPDAAPATTQERLRHYAPNALVPNLAVVLGVIAVCFAVILVGGWSLTYLPGAVGEAWLALHGVPLRIDGITLSAMPLLPVIGVVAVVAAQVRKATAGRVSVLDLLALLGLVLGAPLVLSIIALFMVFDASHVYAVEMPPVALALMCPVIVHLVGFVLGVRRVVWRALAKRRGVPVEAVDAAASAARLGTRLFAAAGVVYVVTLALGYNRVSDLLAQYPQLGAGDTVALLLLSVLYLPNAVIAQLTLMLGGSFKYGGADVSVFVASNVPYPPLPLFAAIPATMPQWAPVVLVVPATVLALAFVAKPLRLEDVAAAATWAALFGALVGVFASGDAGAYGLVGAEPFALASLLFVWVALTGALVRGVALVRQRATARSGS</sequence>
<keyword evidence="2" id="KW-0812">Transmembrane</keyword>
<keyword evidence="2" id="KW-1133">Transmembrane helix</keyword>
<dbReference type="AlphaFoldDB" id="A0A7X6LQ55"/>